<dbReference type="SFLD" id="SFLDS00057">
    <property type="entry name" value="Glutaminase/Asparaginase"/>
    <property type="match status" value="1"/>
</dbReference>
<feature type="domain" description="Asparaginase/glutaminase C-terminal" evidence="9">
    <location>
        <begin position="240"/>
        <end position="343"/>
    </location>
</feature>
<dbReference type="CDD" id="cd08963">
    <property type="entry name" value="L-asparaginase_I"/>
    <property type="match status" value="1"/>
</dbReference>
<evidence type="ECO:0000256" key="6">
    <source>
        <dbReference type="PROSITE-ProRule" id="PRU10099"/>
    </source>
</evidence>
<dbReference type="InterPro" id="IPR040919">
    <property type="entry name" value="Asparaginase_C"/>
</dbReference>
<dbReference type="FunFam" id="3.40.50.1170:FF:000001">
    <property type="entry name" value="L-asparaginase 2"/>
    <property type="match status" value="1"/>
</dbReference>
<dbReference type="InterPro" id="IPR027474">
    <property type="entry name" value="L-asparaginase_N"/>
</dbReference>
<dbReference type="PROSITE" id="PS00917">
    <property type="entry name" value="ASN_GLN_ASE_2"/>
    <property type="match status" value="1"/>
</dbReference>
<evidence type="ECO:0000259" key="9">
    <source>
        <dbReference type="Pfam" id="PF17763"/>
    </source>
</evidence>
<reference evidence="11 12" key="1">
    <citation type="submission" date="2025-04" db="UniProtKB">
        <authorList>
            <consortium name="RefSeq"/>
        </authorList>
    </citation>
    <scope>IDENTIFICATION</scope>
    <source>
        <tissue evidence="11 12">Gonads</tissue>
    </source>
</reference>
<dbReference type="SMART" id="SM00870">
    <property type="entry name" value="Asparaginase"/>
    <property type="match status" value="1"/>
</dbReference>
<dbReference type="GeneID" id="115877997"/>
<dbReference type="RefSeq" id="XP_030750209.1">
    <property type="nucleotide sequence ID" value="XM_030894349.1"/>
</dbReference>
<evidence type="ECO:0000313" key="12">
    <source>
        <dbReference type="RefSeq" id="XP_030750209.1"/>
    </source>
</evidence>
<comment type="catalytic activity">
    <reaction evidence="3">
        <text>L-asparagine + H2O = L-aspartate + NH4(+)</text>
        <dbReference type="Rhea" id="RHEA:21016"/>
        <dbReference type="ChEBI" id="CHEBI:15377"/>
        <dbReference type="ChEBI" id="CHEBI:28938"/>
        <dbReference type="ChEBI" id="CHEBI:29991"/>
        <dbReference type="ChEBI" id="CHEBI:58048"/>
        <dbReference type="EC" id="3.5.1.1"/>
    </reaction>
</comment>
<evidence type="ECO:0000256" key="2">
    <source>
        <dbReference type="ARBA" id="ARBA00012920"/>
    </source>
</evidence>
<feature type="binding site" evidence="5">
    <location>
        <position position="82"/>
    </location>
    <ligand>
        <name>substrate</name>
    </ligand>
</feature>
<dbReference type="PIRSF" id="PIRSF001220">
    <property type="entry name" value="L-ASNase_gatD"/>
    <property type="match status" value="1"/>
</dbReference>
<evidence type="ECO:0000313" key="10">
    <source>
        <dbReference type="Proteomes" id="UP000504635"/>
    </source>
</evidence>
<dbReference type="Gene3D" id="3.40.50.40">
    <property type="match status" value="1"/>
</dbReference>
<protein>
    <recommendedName>
        <fullName evidence="2">asparaginase</fullName>
        <ecNumber evidence="2">3.5.1.1</ecNumber>
    </recommendedName>
</protein>
<dbReference type="OrthoDB" id="542841at2759"/>
<dbReference type="InterPro" id="IPR036152">
    <property type="entry name" value="Asp/glu_Ase-like_sf"/>
</dbReference>
<dbReference type="InterPro" id="IPR006034">
    <property type="entry name" value="Asparaginase/glutaminase-like"/>
</dbReference>
<accession>A0A6J2XHM9</accession>
<dbReference type="GO" id="GO:0006528">
    <property type="term" value="P:asparagine metabolic process"/>
    <property type="evidence" value="ECO:0007669"/>
    <property type="project" value="UniProtKB-ARBA"/>
</dbReference>
<dbReference type="Gene3D" id="3.40.50.1170">
    <property type="entry name" value="L-asparaginase, N-terminal domain"/>
    <property type="match status" value="1"/>
</dbReference>
<dbReference type="PROSITE" id="PS00144">
    <property type="entry name" value="ASN_GLN_ASE_1"/>
    <property type="match status" value="1"/>
</dbReference>
<dbReference type="PIRSF" id="PIRSF500176">
    <property type="entry name" value="L_ASNase"/>
    <property type="match status" value="1"/>
</dbReference>
<feature type="domain" description="L-asparaginase N-terminal" evidence="8">
    <location>
        <begin position="6"/>
        <end position="208"/>
    </location>
</feature>
<dbReference type="SUPFAM" id="SSF53774">
    <property type="entry name" value="Glutaminase/Asparaginase"/>
    <property type="match status" value="1"/>
</dbReference>
<feature type="active site" evidence="6">
    <location>
        <position position="15"/>
    </location>
</feature>
<feature type="active site" evidence="7">
    <location>
        <position position="113"/>
    </location>
</feature>
<dbReference type="Pfam" id="PF00710">
    <property type="entry name" value="Asparaginase"/>
    <property type="match status" value="1"/>
</dbReference>
<evidence type="ECO:0000256" key="3">
    <source>
        <dbReference type="ARBA" id="ARBA00049366"/>
    </source>
</evidence>
<dbReference type="InterPro" id="IPR037152">
    <property type="entry name" value="L-asparaginase_N_sf"/>
</dbReference>
<dbReference type="EC" id="3.5.1.1" evidence="2"/>
<dbReference type="Pfam" id="PF17763">
    <property type="entry name" value="Asparaginase_C"/>
    <property type="match status" value="1"/>
</dbReference>
<comment type="similarity">
    <text evidence="1">Belongs to the asparaginase 1 family.</text>
</comment>
<evidence type="ECO:0000313" key="11">
    <source>
        <dbReference type="RefSeq" id="XP_030750208.1"/>
    </source>
</evidence>
<evidence type="ECO:0000256" key="7">
    <source>
        <dbReference type="PROSITE-ProRule" id="PRU10100"/>
    </source>
</evidence>
<evidence type="ECO:0000256" key="5">
    <source>
        <dbReference type="PIRSR" id="PIRSR001220-2"/>
    </source>
</evidence>
<dbReference type="RefSeq" id="XP_030750208.1">
    <property type="nucleotide sequence ID" value="XM_030894348.1"/>
</dbReference>
<name>A0A6J2XHM9_SITOR</name>
<dbReference type="PROSITE" id="PS51732">
    <property type="entry name" value="ASN_GLN_ASE_3"/>
    <property type="match status" value="1"/>
</dbReference>
<sequence length="360" mass="40076">MVEEKKVLVLYTGGTIGMMKTTKNNAYAPVAGLFTQFIKEIPKLYDRVLAAGLNLHCNQLTIKYLNTRIIYQIIEYDPLLDSSNMSIKEWKKIATDIEKCYCYFDGFVVLHGTDTMAFTSSILSFMIEGLNKPIIITGAQRPIFEDGTDGISNFYYSLIFAAAYNISDVCVFFDKVLLKGNRCKKIDCSGFDAFDSPNYPHLAEITFNNNNNNVTINCNYPLLNRRKISKLSFKYDLVADVGILYCYPTIRASDVHAFLENLHGAVILTFGAGNAPLNDHNMVNTLKQEIDTGLVIINVSQCLKGTVTSNYEVGCVLNEIGIISGNDITVEAAYAKLVVLLNYLNKAELEADVNGEMTVN</sequence>
<dbReference type="InterPro" id="IPR027473">
    <property type="entry name" value="L-asparaginase_C"/>
</dbReference>
<dbReference type="InterPro" id="IPR041725">
    <property type="entry name" value="L-asparaginase_I"/>
</dbReference>
<evidence type="ECO:0000259" key="8">
    <source>
        <dbReference type="Pfam" id="PF00710"/>
    </source>
</evidence>
<organism evidence="10 12">
    <name type="scientific">Sitophilus oryzae</name>
    <name type="common">Rice weevil</name>
    <name type="synonym">Curculio oryzae</name>
    <dbReference type="NCBI Taxonomy" id="7048"/>
    <lineage>
        <taxon>Eukaryota</taxon>
        <taxon>Metazoa</taxon>
        <taxon>Ecdysozoa</taxon>
        <taxon>Arthropoda</taxon>
        <taxon>Hexapoda</taxon>
        <taxon>Insecta</taxon>
        <taxon>Pterygota</taxon>
        <taxon>Neoptera</taxon>
        <taxon>Endopterygota</taxon>
        <taxon>Coleoptera</taxon>
        <taxon>Polyphaga</taxon>
        <taxon>Cucujiformia</taxon>
        <taxon>Curculionidae</taxon>
        <taxon>Dryophthorinae</taxon>
        <taxon>Sitophilus</taxon>
    </lineage>
</organism>
<gene>
    <name evidence="11 12" type="primary">LOC115877997</name>
</gene>
<dbReference type="PRINTS" id="PR00139">
    <property type="entry name" value="ASNGLNASE"/>
</dbReference>
<dbReference type="Proteomes" id="UP000504635">
    <property type="component" value="Unplaced"/>
</dbReference>
<dbReference type="PANTHER" id="PTHR11707">
    <property type="entry name" value="L-ASPARAGINASE"/>
    <property type="match status" value="1"/>
</dbReference>
<dbReference type="KEGG" id="soy:115877997"/>
<dbReference type="PANTHER" id="PTHR11707:SF28">
    <property type="entry name" value="60 KDA LYSOPHOSPHOLIPASE"/>
    <property type="match status" value="1"/>
</dbReference>
<dbReference type="AlphaFoldDB" id="A0A6J2XHM9"/>
<evidence type="ECO:0000256" key="1">
    <source>
        <dbReference type="ARBA" id="ARBA00010518"/>
    </source>
</evidence>
<dbReference type="InterPro" id="IPR020827">
    <property type="entry name" value="Asparaginase/glutaminase_AS1"/>
</dbReference>
<evidence type="ECO:0000256" key="4">
    <source>
        <dbReference type="PIRSR" id="PIRSR001220-1"/>
    </source>
</evidence>
<dbReference type="InterPro" id="IPR027475">
    <property type="entry name" value="Asparaginase/glutaminase_AS2"/>
</dbReference>
<keyword evidence="10" id="KW-1185">Reference proteome</keyword>
<dbReference type="GO" id="GO:0004067">
    <property type="term" value="F:asparaginase activity"/>
    <property type="evidence" value="ECO:0007669"/>
    <property type="project" value="UniProtKB-UniRule"/>
</dbReference>
<proteinExistence type="inferred from homology"/>
<feature type="binding site" evidence="5">
    <location>
        <begin position="113"/>
        <end position="114"/>
    </location>
    <ligand>
        <name>substrate</name>
    </ligand>
</feature>
<feature type="active site" description="O-isoaspartyl threonine intermediate" evidence="4">
    <location>
        <position position="15"/>
    </location>
</feature>